<protein>
    <recommendedName>
        <fullName evidence="10">Porin</fullName>
    </recommendedName>
</protein>
<dbReference type="GO" id="GO:0046930">
    <property type="term" value="C:pore complex"/>
    <property type="evidence" value="ECO:0007669"/>
    <property type="project" value="UniProtKB-KW"/>
</dbReference>
<keyword evidence="5 10" id="KW-0732">Signal</keyword>
<comment type="similarity">
    <text evidence="1 10">Belongs to the alphaproteobacteria porin family.</text>
</comment>
<comment type="domain">
    <text evidence="10">Consists of 16-stranded beta-barrel sheets, with large surface-exposed loops, that form a transmembrane pore at the center of each barrel. The pore is partially ocluded by a peptide loop that folds into the pore lumen.</text>
</comment>
<comment type="caution">
    <text evidence="11">The sequence shown here is derived from an EMBL/GenBank/DDBJ whole genome shotgun (WGS) entry which is preliminary data.</text>
</comment>
<keyword evidence="4 10" id="KW-0812">Transmembrane</keyword>
<dbReference type="InterPro" id="IPR003684">
    <property type="entry name" value="Porin_alphabac"/>
</dbReference>
<dbReference type="SUPFAM" id="SSF56935">
    <property type="entry name" value="Porins"/>
    <property type="match status" value="1"/>
</dbReference>
<organism evidence="11 12">
    <name type="scientific">Phyllobacterium brassicacearum</name>
    <dbReference type="NCBI Taxonomy" id="314235"/>
    <lineage>
        <taxon>Bacteria</taxon>
        <taxon>Pseudomonadati</taxon>
        <taxon>Pseudomonadota</taxon>
        <taxon>Alphaproteobacteria</taxon>
        <taxon>Hyphomicrobiales</taxon>
        <taxon>Phyllobacteriaceae</taxon>
        <taxon>Phyllobacterium</taxon>
    </lineage>
</organism>
<evidence type="ECO:0000313" key="11">
    <source>
        <dbReference type="EMBL" id="PSH67933.1"/>
    </source>
</evidence>
<evidence type="ECO:0000256" key="8">
    <source>
        <dbReference type="ARBA" id="ARBA00023136"/>
    </source>
</evidence>
<accession>A0A2P7BN89</accession>
<evidence type="ECO:0000256" key="9">
    <source>
        <dbReference type="ARBA" id="ARBA00023237"/>
    </source>
</evidence>
<proteinExistence type="inferred from homology"/>
<dbReference type="GO" id="GO:0009279">
    <property type="term" value="C:cell outer membrane"/>
    <property type="evidence" value="ECO:0007669"/>
    <property type="project" value="UniProtKB-SubCell"/>
</dbReference>
<evidence type="ECO:0000256" key="5">
    <source>
        <dbReference type="ARBA" id="ARBA00022729"/>
    </source>
</evidence>
<dbReference type="GO" id="GO:0006811">
    <property type="term" value="P:monoatomic ion transport"/>
    <property type="evidence" value="ECO:0007669"/>
    <property type="project" value="UniProtKB-KW"/>
</dbReference>
<name>A0A2P7BN89_9HYPH</name>
<reference evidence="12" key="1">
    <citation type="submission" date="2017-11" db="EMBL/GenBank/DDBJ databases">
        <authorList>
            <person name="Kuznetsova I."/>
            <person name="Sazanova A."/>
            <person name="Chirak E."/>
            <person name="Safronova V."/>
            <person name="Willems A."/>
        </authorList>
    </citation>
    <scope>NUCLEOTIDE SEQUENCE [LARGE SCALE GENOMIC DNA]</scope>
    <source>
        <strain evidence="12">STM 196</strain>
    </source>
</reference>
<comment type="function">
    <text evidence="10">Forms passive diffusion pores that allow small molecular weight hydrophilic materials across the outer membrane.</text>
</comment>
<evidence type="ECO:0000256" key="6">
    <source>
        <dbReference type="ARBA" id="ARBA00023065"/>
    </source>
</evidence>
<dbReference type="GO" id="GO:0015288">
    <property type="term" value="F:porin activity"/>
    <property type="evidence" value="ECO:0007669"/>
    <property type="project" value="UniProtKB-KW"/>
</dbReference>
<evidence type="ECO:0000256" key="3">
    <source>
        <dbReference type="ARBA" id="ARBA00022452"/>
    </source>
</evidence>
<keyword evidence="12" id="KW-1185">Reference proteome</keyword>
<keyword evidence="3 10" id="KW-1134">Transmembrane beta strand</keyword>
<evidence type="ECO:0000313" key="12">
    <source>
        <dbReference type="Proteomes" id="UP000241444"/>
    </source>
</evidence>
<dbReference type="Proteomes" id="UP000241444">
    <property type="component" value="Unassembled WGS sequence"/>
</dbReference>
<comment type="subcellular location">
    <subcellularLocation>
        <location evidence="10">Cell outer membrane</location>
        <topology evidence="10">Multi-pass membrane protein</topology>
    </subcellularLocation>
</comment>
<dbReference type="Pfam" id="PF02530">
    <property type="entry name" value="Porin_2"/>
    <property type="match status" value="1"/>
</dbReference>
<evidence type="ECO:0000256" key="7">
    <source>
        <dbReference type="ARBA" id="ARBA00023114"/>
    </source>
</evidence>
<feature type="signal peptide" evidence="10">
    <location>
        <begin position="1"/>
        <end position="22"/>
    </location>
</feature>
<sequence>MNIKSLLLGSAAALVAVTGARAADAVVVAEPEPVEYVKVCDAYGAGFYYIPGTDTCLKISGYVRADVKGGDLWEFHPITAVDEDGEPTDFGDTYDFHTRATLRFDARSETELGTLKSYIEARLDYQNSVQSQTLAHGYIELGGFRVGVTDSRFDAWTGGGPVIEDGIVPYAGGRTNQISYTFAAGNGFSAIISLEQGDSSHLIVDYAPHVVAGAKFEQEWGSISAVGGYDSVVEEFAGKLRADVKFNDTISAFIMAGYQSDPDKPNYYGAWLGDWAVWGGGSAKVAENATVNGQVSYSDAGALAASLNVDYEIVPGFVITPEIDYLKVDADDGDDDAFGGIVRFQRNF</sequence>
<evidence type="ECO:0000256" key="10">
    <source>
        <dbReference type="RuleBase" id="RU364005"/>
    </source>
</evidence>
<dbReference type="RefSeq" id="WP_106711975.1">
    <property type="nucleotide sequence ID" value="NZ_PGGO01000011.1"/>
</dbReference>
<feature type="chain" id="PRO_5015022734" description="Porin" evidence="10">
    <location>
        <begin position="23"/>
        <end position="348"/>
    </location>
</feature>
<dbReference type="AlphaFoldDB" id="A0A2P7BN89"/>
<evidence type="ECO:0000256" key="2">
    <source>
        <dbReference type="ARBA" id="ARBA00022448"/>
    </source>
</evidence>
<evidence type="ECO:0000256" key="4">
    <source>
        <dbReference type="ARBA" id="ARBA00022692"/>
    </source>
</evidence>
<keyword evidence="9 10" id="KW-0998">Cell outer membrane</keyword>
<keyword evidence="8 10" id="KW-0472">Membrane</keyword>
<dbReference type="EMBL" id="PGGO01000011">
    <property type="protein sequence ID" value="PSH67933.1"/>
    <property type="molecule type" value="Genomic_DNA"/>
</dbReference>
<keyword evidence="7 10" id="KW-0626">Porin</keyword>
<keyword evidence="2 10" id="KW-0813">Transport</keyword>
<keyword evidence="6 10" id="KW-0406">Ion transport</keyword>
<gene>
    <name evidence="11" type="ORF">CU102_15290</name>
</gene>
<evidence type="ECO:0000256" key="1">
    <source>
        <dbReference type="ARBA" id="ARBA00009521"/>
    </source>
</evidence>
<dbReference type="OrthoDB" id="7801681at2"/>